<gene>
    <name evidence="1" type="ORF">CYNAS_LOCUS18546</name>
</gene>
<dbReference type="Proteomes" id="UP001176961">
    <property type="component" value="Unassembled WGS sequence"/>
</dbReference>
<evidence type="ECO:0000313" key="2">
    <source>
        <dbReference type="Proteomes" id="UP001176961"/>
    </source>
</evidence>
<protein>
    <submittedName>
        <fullName evidence="1">Uncharacterized protein</fullName>
    </submittedName>
</protein>
<accession>A0AA36HAQ3</accession>
<dbReference type="AlphaFoldDB" id="A0AA36HAQ3"/>
<sequence length="333" mass="37698">MEWAGTALKAYTDAIDEIYSIPLKEQCTKIKAKQDDKNEGAEPVKGEHDQLIIRLKEAASKVTEWSNSGSNQTSFMRNREVSLAEMAAMYRLRTLVSMSADLVEVIARAKMWTKLNLELIEKFRTIDVLPMSLTIFEATCALGEIFHLKSIDRSAAKSEYKRHLRARAEDDYRAGENKPFVIGDAKSYIPPLEAQINYYRTCVHLIGSALITMIQTYMNSISLEQLDLRTREVKDLLDRLPPMYLKIKTDIPLSKNTAKLLEDYPPNKLQFPLAPLGDKKDNVCRSGKVVRKDIDEVQIESTLQSDKILKNGRVIAKSLPNNGKNQKMSGEKG</sequence>
<name>A0AA36HAQ3_CYLNA</name>
<organism evidence="1 2">
    <name type="scientific">Cylicocyclus nassatus</name>
    <name type="common">Nematode worm</name>
    <dbReference type="NCBI Taxonomy" id="53992"/>
    <lineage>
        <taxon>Eukaryota</taxon>
        <taxon>Metazoa</taxon>
        <taxon>Ecdysozoa</taxon>
        <taxon>Nematoda</taxon>
        <taxon>Chromadorea</taxon>
        <taxon>Rhabditida</taxon>
        <taxon>Rhabditina</taxon>
        <taxon>Rhabditomorpha</taxon>
        <taxon>Strongyloidea</taxon>
        <taxon>Strongylidae</taxon>
        <taxon>Cylicocyclus</taxon>
    </lineage>
</organism>
<proteinExistence type="predicted"/>
<keyword evidence="2" id="KW-1185">Reference proteome</keyword>
<dbReference type="EMBL" id="CATQJL010000316">
    <property type="protein sequence ID" value="CAJ0606563.1"/>
    <property type="molecule type" value="Genomic_DNA"/>
</dbReference>
<comment type="caution">
    <text evidence="1">The sequence shown here is derived from an EMBL/GenBank/DDBJ whole genome shotgun (WGS) entry which is preliminary data.</text>
</comment>
<evidence type="ECO:0000313" key="1">
    <source>
        <dbReference type="EMBL" id="CAJ0606563.1"/>
    </source>
</evidence>
<reference evidence="1" key="1">
    <citation type="submission" date="2023-07" db="EMBL/GenBank/DDBJ databases">
        <authorList>
            <consortium name="CYATHOMIX"/>
        </authorList>
    </citation>
    <scope>NUCLEOTIDE SEQUENCE</scope>
    <source>
        <strain evidence="1">N/A</strain>
    </source>
</reference>